<proteinExistence type="inferred from homology"/>
<reference evidence="5 6" key="1">
    <citation type="submission" date="2019-07" db="EMBL/GenBank/DDBJ databases">
        <authorList>
            <person name="Park M."/>
        </authorList>
    </citation>
    <scope>NUCLEOTIDE SEQUENCE [LARGE SCALE GENOMIC DNA]</scope>
    <source>
        <strain evidence="5 6">KCTC32445</strain>
    </source>
</reference>
<evidence type="ECO:0000256" key="1">
    <source>
        <dbReference type="ARBA" id="ARBA00010577"/>
    </source>
</evidence>
<dbReference type="Proteomes" id="UP000320160">
    <property type="component" value="Unassembled WGS sequence"/>
</dbReference>
<evidence type="ECO:0000313" key="5">
    <source>
        <dbReference type="EMBL" id="TSB01564.1"/>
    </source>
</evidence>
<dbReference type="InterPro" id="IPR005648">
    <property type="entry name" value="FlgD"/>
</dbReference>
<keyword evidence="5" id="KW-0969">Cilium</keyword>
<protein>
    <recommendedName>
        <fullName evidence="2">Basal-body rod modification protein FlgD</fullName>
    </recommendedName>
</protein>
<evidence type="ECO:0000256" key="3">
    <source>
        <dbReference type="ARBA" id="ARBA00022795"/>
    </source>
</evidence>
<dbReference type="OrthoDB" id="9785233at2"/>
<comment type="caution">
    <text evidence="5">The sequence shown here is derived from an EMBL/GenBank/DDBJ whole genome shotgun (WGS) entry which is preliminary data.</text>
</comment>
<keyword evidence="5" id="KW-0966">Cell projection</keyword>
<organism evidence="5 6">
    <name type="scientific">Sphingorhabdus contaminans</name>
    <dbReference type="NCBI Taxonomy" id="1343899"/>
    <lineage>
        <taxon>Bacteria</taxon>
        <taxon>Pseudomonadati</taxon>
        <taxon>Pseudomonadota</taxon>
        <taxon>Alphaproteobacteria</taxon>
        <taxon>Sphingomonadales</taxon>
        <taxon>Sphingomonadaceae</taxon>
        <taxon>Sphingorhabdus</taxon>
    </lineage>
</organism>
<evidence type="ECO:0000256" key="4">
    <source>
        <dbReference type="ARBA" id="ARBA00024746"/>
    </source>
</evidence>
<dbReference type="EMBL" id="VKKU01000002">
    <property type="protein sequence ID" value="TSB01564.1"/>
    <property type="molecule type" value="Genomic_DNA"/>
</dbReference>
<evidence type="ECO:0000313" key="6">
    <source>
        <dbReference type="Proteomes" id="UP000320160"/>
    </source>
</evidence>
<dbReference type="RefSeq" id="WP_143776782.1">
    <property type="nucleotide sequence ID" value="NZ_VKKU01000002.1"/>
</dbReference>
<keyword evidence="5" id="KW-0282">Flagellum</keyword>
<dbReference type="AlphaFoldDB" id="A0A553WA45"/>
<name>A0A553WA45_9SPHN</name>
<keyword evidence="6" id="KW-1185">Reference proteome</keyword>
<dbReference type="Pfam" id="PF03963">
    <property type="entry name" value="FlgD"/>
    <property type="match status" value="1"/>
</dbReference>
<dbReference type="GO" id="GO:0044781">
    <property type="term" value="P:bacterial-type flagellum organization"/>
    <property type="evidence" value="ECO:0007669"/>
    <property type="project" value="UniProtKB-KW"/>
</dbReference>
<evidence type="ECO:0000256" key="2">
    <source>
        <dbReference type="ARBA" id="ARBA00016013"/>
    </source>
</evidence>
<comment type="function">
    <text evidence="4">Required for flagellar hook formation. May act as a scaffolding protein.</text>
</comment>
<accession>A0A553WA45</accession>
<keyword evidence="3" id="KW-1005">Bacterial flagellum biogenesis</keyword>
<sequence>MTSLSAVNSRNLPVLSKDMAEKKLGQTDFLRLMTTQLKEQDPFNPVDNQAMVAQMAQFSSVAGISEMNTSLKSISDKISAQTELLASIKAATTPAATAASNQGV</sequence>
<gene>
    <name evidence="5" type="ORF">FOM92_10270</name>
</gene>
<comment type="similarity">
    <text evidence="1">Belongs to the FlgD family.</text>
</comment>